<dbReference type="SMART" id="SM00797">
    <property type="entry name" value="AHS2"/>
    <property type="match status" value="1"/>
</dbReference>
<dbReference type="InterPro" id="IPR003778">
    <property type="entry name" value="CT_A_B"/>
</dbReference>
<dbReference type="NCBIfam" id="TIGR00724">
    <property type="entry name" value="urea_amlyse_rel"/>
    <property type="match status" value="1"/>
</dbReference>
<dbReference type="PANTHER" id="PTHR43309:SF5">
    <property type="entry name" value="5-OXOPROLINASE SUBUNIT C"/>
    <property type="match status" value="1"/>
</dbReference>
<reference evidence="6" key="1">
    <citation type="journal article" date="2019" name="Int. J. Syst. Evol. Microbiol.">
        <title>The Global Catalogue of Microorganisms (GCM) 10K type strain sequencing project: providing services to taxonomists for standard genome sequencing and annotation.</title>
        <authorList>
            <consortium name="The Broad Institute Genomics Platform"/>
            <consortium name="The Broad Institute Genome Sequencing Center for Infectious Disease"/>
            <person name="Wu L."/>
            <person name="Ma J."/>
        </authorList>
    </citation>
    <scope>NUCLEOTIDE SEQUENCE [LARGE SCALE GENOMIC DNA]</scope>
    <source>
        <strain evidence="6">CCM 4175</strain>
    </source>
</reference>
<dbReference type="Proteomes" id="UP000652995">
    <property type="component" value="Unassembled WGS sequence"/>
</dbReference>
<dbReference type="InterPro" id="IPR052708">
    <property type="entry name" value="PxpC"/>
</dbReference>
<keyword evidence="1" id="KW-0547">Nucleotide-binding</keyword>
<evidence type="ECO:0000313" key="5">
    <source>
        <dbReference type="EMBL" id="GGA84486.1"/>
    </source>
</evidence>
<dbReference type="PANTHER" id="PTHR43309">
    <property type="entry name" value="5-OXOPROLINASE SUBUNIT C"/>
    <property type="match status" value="1"/>
</dbReference>
<feature type="domain" description="Carboxyltransferase" evidence="4">
    <location>
        <begin position="25"/>
        <end position="317"/>
    </location>
</feature>
<accession>A0ABQ1HNL3</accession>
<gene>
    <name evidence="5" type="ORF">GCM10007183_05810</name>
</gene>
<evidence type="ECO:0000256" key="2">
    <source>
        <dbReference type="ARBA" id="ARBA00022801"/>
    </source>
</evidence>
<dbReference type="GO" id="GO:0016787">
    <property type="term" value="F:hydrolase activity"/>
    <property type="evidence" value="ECO:0007669"/>
    <property type="project" value="UniProtKB-KW"/>
</dbReference>
<organism evidence="5 6">
    <name type="scientific">Staphylococcus muscae</name>
    <dbReference type="NCBI Taxonomy" id="1294"/>
    <lineage>
        <taxon>Bacteria</taxon>
        <taxon>Bacillati</taxon>
        <taxon>Bacillota</taxon>
        <taxon>Bacilli</taxon>
        <taxon>Bacillales</taxon>
        <taxon>Staphylococcaceae</taxon>
        <taxon>Staphylococcus</taxon>
    </lineage>
</organism>
<keyword evidence="6" id="KW-1185">Reference proteome</keyword>
<evidence type="ECO:0000256" key="1">
    <source>
        <dbReference type="ARBA" id="ARBA00022741"/>
    </source>
</evidence>
<evidence type="ECO:0000259" key="4">
    <source>
        <dbReference type="SMART" id="SM00797"/>
    </source>
</evidence>
<dbReference type="SUPFAM" id="SSF50891">
    <property type="entry name" value="Cyclophilin-like"/>
    <property type="match status" value="1"/>
</dbReference>
<proteinExistence type="predicted"/>
<dbReference type="Gene3D" id="2.40.100.10">
    <property type="entry name" value="Cyclophilin-like"/>
    <property type="match status" value="1"/>
</dbReference>
<evidence type="ECO:0000256" key="3">
    <source>
        <dbReference type="ARBA" id="ARBA00022840"/>
    </source>
</evidence>
<dbReference type="Pfam" id="PF02626">
    <property type="entry name" value="CT_A_B"/>
    <property type="match status" value="1"/>
</dbReference>
<keyword evidence="2 5" id="KW-0378">Hydrolase</keyword>
<comment type="caution">
    <text evidence="5">The sequence shown here is derived from an EMBL/GenBank/DDBJ whole genome shotgun (WGS) entry which is preliminary data.</text>
</comment>
<sequence length="335" mass="37652">MMTLMIEDSGLFSSFQDFGRQGHEHLGVIRSGVLDIVAHEIANRLVGNDPEEATLEMTNRMARIRFIEPTLIAMSGAIAIAHTDDRQIKMNKLYLMNKGDVLRFDALHRGARVYLAVAGGYELESWLGSVSTDVISTMGGYQGRALKAGDKVSLKRSYHQGHRKLFERLKETGTTSWGVDGYTLSFNYLSDVIHVLPNKGTEDFDVESLRAFTQHEYSVTSKANRMGIVLDGIPIKAHYDGMPPHRSVKRGTIQVKKEGAPVILLNDHYTLGSYPQVGTIATYHLSKIAQKRQGSKVKFQLIDIAQAEQNLVKYHKWCRHLFAGIAYRMKEEMHS</sequence>
<evidence type="ECO:0000313" key="6">
    <source>
        <dbReference type="Proteomes" id="UP000652995"/>
    </source>
</evidence>
<protein>
    <submittedName>
        <fullName evidence="5">Allophanate hydrolase</fullName>
    </submittedName>
</protein>
<dbReference type="InterPro" id="IPR029000">
    <property type="entry name" value="Cyclophilin-like_dom_sf"/>
</dbReference>
<dbReference type="EMBL" id="BMCB01000003">
    <property type="protein sequence ID" value="GGA84486.1"/>
    <property type="molecule type" value="Genomic_DNA"/>
</dbReference>
<name>A0ABQ1HNL3_9STAP</name>
<keyword evidence="3" id="KW-0067">ATP-binding</keyword>